<dbReference type="EMBL" id="JAOWLV010000001">
    <property type="protein sequence ID" value="MDG4975127.1"/>
    <property type="molecule type" value="Genomic_DNA"/>
</dbReference>
<dbReference type="Proteomes" id="UP001152598">
    <property type="component" value="Unassembled WGS sequence"/>
</dbReference>
<name>A0AAP3YYK5_9LACT</name>
<dbReference type="RefSeq" id="WP_278228218.1">
    <property type="nucleotide sequence ID" value="NZ_JAOWLV010000001.1"/>
</dbReference>
<comment type="caution">
    <text evidence="2">The sequence shown here is derived from an EMBL/GenBank/DDBJ whole genome shotgun (WGS) entry which is preliminary data.</text>
</comment>
<evidence type="ECO:0000313" key="3">
    <source>
        <dbReference type="Proteomes" id="UP001152598"/>
    </source>
</evidence>
<proteinExistence type="predicted"/>
<evidence type="ECO:0000256" key="1">
    <source>
        <dbReference type="SAM" id="Coils"/>
    </source>
</evidence>
<accession>A0AAP3YYK5</accession>
<feature type="coiled-coil region" evidence="1">
    <location>
        <begin position="283"/>
        <end position="310"/>
    </location>
</feature>
<evidence type="ECO:0000313" key="2">
    <source>
        <dbReference type="EMBL" id="MDG4975127.1"/>
    </source>
</evidence>
<feature type="coiled-coil region" evidence="1">
    <location>
        <begin position="344"/>
        <end position="371"/>
    </location>
</feature>
<reference evidence="2" key="1">
    <citation type="submission" date="2022-10" db="EMBL/GenBank/DDBJ databases">
        <authorList>
            <person name="Turner M.S."/>
            <person name="Huang W."/>
        </authorList>
    </citation>
    <scope>NUCLEOTIDE SEQUENCE</scope>
    <source>
        <strain evidence="2">54</strain>
    </source>
</reference>
<gene>
    <name evidence="2" type="ORF">OGZ50_00030</name>
</gene>
<protein>
    <submittedName>
        <fullName evidence="2">Uncharacterized protein</fullName>
    </submittedName>
</protein>
<organism evidence="2 3">
    <name type="scientific">Lactococcus lactis</name>
    <dbReference type="NCBI Taxonomy" id="1358"/>
    <lineage>
        <taxon>Bacteria</taxon>
        <taxon>Bacillati</taxon>
        <taxon>Bacillota</taxon>
        <taxon>Bacilli</taxon>
        <taxon>Lactobacillales</taxon>
        <taxon>Streptococcaceae</taxon>
        <taxon>Lactococcus</taxon>
    </lineage>
</organism>
<dbReference type="AlphaFoldDB" id="A0AAP3YYK5"/>
<keyword evidence="1" id="KW-0175">Coiled coil</keyword>
<sequence>MVEKTSAFYKGKFIVASKALKLKRDRLVDTAYENAEFFDSLEINDRYPVRPFHGRPKKDGTRGEPYFAYYPKDKEKRNEIEDTREGSEETFAHALFKQIFSELNKLVFNSYNNSNFKVTAYVKDVKVNQSIYDEKNKRYQIDLLYKLSGTEPYSYFYKWNGQVALKINVSTNVSKLKKEVLLEQGIQILEANIKPEIVKELEDIRKNVKFLSAKELVNFLDKDMQELTDNELKNIIDEYLEKMYDEAYKKYKNNYITEKWRIFCAPLGEAVIFPEFEERFNMIFGFEQQIKELKNNIDDLNQKALDIQSKNDSKHEEFEQQLITEAQKFNSGIKEREKQVVKSETNARRLVKQAESRKEEIENSYIDKAEELSQLSQIKAESKNRELKIEHKDKIIQALLNRNWLQRLRNTDVSVPFISKKK</sequence>
<reference evidence="2" key="2">
    <citation type="journal article" date="2023" name="Food Microbiol.">
        <title>Evaluation of the fermentation potential of lactic acid bacteria isolated from herbs, fruits and vegetables as starter cultures in nut-based milk alternatives.</title>
        <authorList>
            <person name="Huang W."/>
            <person name="Dong A."/>
            <person name="Pham H.T."/>
            <person name="Zhou C."/>
            <person name="Huo Z."/>
            <person name="Watjen A.P."/>
            <person name="Prakash S."/>
            <person name="Bang-Berthelsen C.H."/>
            <person name="Turner M.S."/>
        </authorList>
    </citation>
    <scope>NUCLEOTIDE SEQUENCE</scope>
    <source>
        <strain evidence="2">54</strain>
    </source>
</reference>